<evidence type="ECO:0000313" key="7">
    <source>
        <dbReference type="Proteomes" id="UP000796880"/>
    </source>
</evidence>
<dbReference type="SUPFAM" id="SSF48371">
    <property type="entry name" value="ARM repeat"/>
    <property type="match status" value="1"/>
</dbReference>
<gene>
    <name evidence="6" type="ORF">FNV43_RR22602</name>
</gene>
<sequence length="645" mass="71747">MEEGPFFPSSSGSNINVPAANHFSGSSFSTVNHVLGNPATSENHLALQNHPRAHTPVYQYTPTAGNNQTDVFSSQTGLQNQYLSNGLVHQNPGFPGTTTHNQIDLDAAMARMSLSTPSSHDFRNTNLFAADNDNFSGTNFDLLSETLNRLRIQSALMGLQMPPPPTPPSLIFSNNNYGPPLSFSSSAYDQGHHQPLFVPGAYACRQGRSGTTGGGVVDSIGTTTTRLLDLQYSPLMHSLVGSNHHCGHGLGSSYSEQFRRREINNSLGSDDWRRLHNNRRCFRRPRPSSWLSAAQQRQMVTYTSLEQVRGRVSEVAKEQINCRFLQDNLVKEKPEAIAMIFWEVKNNLHELMMHPFSNYLIQRLIEVANEEQFYEILVSVISDEERLKNACVDTHGTRVVQKLLHYTQPDQRYLIISALSRITLALAKSDNGNHVIKRCIADFPPQVNKPLLDEAAANCLEIAVDKSGCCILQKCVEYAVINSPHTGEARDRLLAQIAANAQLLSADPYGNYVVQHLINIDIIEPEILEEVLTRLRGKYVSLSMDKHGSNVVQGCLSRSKSEQCTSMIISELINCPHFLDILQDPYGNYVAQTALQVCTGRTLSDLVRQVLMYEKSLFSHPHGNRVLLQAQARASKKHAFLLATK</sequence>
<feature type="domain" description="PUM-HD" evidence="5">
    <location>
        <begin position="286"/>
        <end position="634"/>
    </location>
</feature>
<dbReference type="InterPro" id="IPR001313">
    <property type="entry name" value="Pumilio_RNA-bd_rpt"/>
</dbReference>
<dbReference type="PANTHER" id="PTHR12537:SF129">
    <property type="entry name" value="PUMILIO HOMOLOG 15-LIKE"/>
    <property type="match status" value="1"/>
</dbReference>
<reference evidence="6" key="1">
    <citation type="submission" date="2020-03" db="EMBL/GenBank/DDBJ databases">
        <title>A high-quality chromosome-level genome assembly of a woody plant with both climbing and erect habits, Rhamnella rubrinervis.</title>
        <authorList>
            <person name="Lu Z."/>
            <person name="Yang Y."/>
            <person name="Zhu X."/>
            <person name="Sun Y."/>
        </authorList>
    </citation>
    <scope>NUCLEOTIDE SEQUENCE</scope>
    <source>
        <strain evidence="6">BYM</strain>
        <tissue evidence="6">Leaf</tissue>
    </source>
</reference>
<keyword evidence="3" id="KW-0694">RNA-binding</keyword>
<dbReference type="EMBL" id="VOIH02000010">
    <property type="protein sequence ID" value="KAF3435513.1"/>
    <property type="molecule type" value="Genomic_DNA"/>
</dbReference>
<evidence type="ECO:0000256" key="2">
    <source>
        <dbReference type="ARBA" id="ARBA00022845"/>
    </source>
</evidence>
<proteinExistence type="predicted"/>
<dbReference type="InterPro" id="IPR033133">
    <property type="entry name" value="PUM-HD"/>
</dbReference>
<dbReference type="GO" id="GO:0006417">
    <property type="term" value="P:regulation of translation"/>
    <property type="evidence" value="ECO:0007669"/>
    <property type="project" value="UniProtKB-KW"/>
</dbReference>
<dbReference type="AlphaFoldDB" id="A0A8K0DWG9"/>
<dbReference type="OrthoDB" id="668540at2759"/>
<feature type="repeat" description="Pumilio" evidence="4">
    <location>
        <begin position="571"/>
        <end position="608"/>
    </location>
</feature>
<dbReference type="InterPro" id="IPR016024">
    <property type="entry name" value="ARM-type_fold"/>
</dbReference>
<dbReference type="Proteomes" id="UP000796880">
    <property type="component" value="Unassembled WGS sequence"/>
</dbReference>
<dbReference type="Pfam" id="PF00806">
    <property type="entry name" value="PUF"/>
    <property type="match status" value="1"/>
</dbReference>
<feature type="repeat" description="Pumilio" evidence="4">
    <location>
        <begin position="534"/>
        <end position="570"/>
    </location>
</feature>
<dbReference type="SMART" id="SM00025">
    <property type="entry name" value="Pumilio"/>
    <property type="match status" value="8"/>
</dbReference>
<feature type="repeat" description="Pumilio" evidence="4">
    <location>
        <begin position="496"/>
        <end position="533"/>
    </location>
</feature>
<dbReference type="PROSITE" id="PS50303">
    <property type="entry name" value="PUM_HD"/>
    <property type="match status" value="1"/>
</dbReference>
<protein>
    <recommendedName>
        <fullName evidence="5">PUM-HD domain-containing protein</fullName>
    </recommendedName>
</protein>
<organism evidence="6 7">
    <name type="scientific">Rhamnella rubrinervis</name>
    <dbReference type="NCBI Taxonomy" id="2594499"/>
    <lineage>
        <taxon>Eukaryota</taxon>
        <taxon>Viridiplantae</taxon>
        <taxon>Streptophyta</taxon>
        <taxon>Embryophyta</taxon>
        <taxon>Tracheophyta</taxon>
        <taxon>Spermatophyta</taxon>
        <taxon>Magnoliopsida</taxon>
        <taxon>eudicotyledons</taxon>
        <taxon>Gunneridae</taxon>
        <taxon>Pentapetalae</taxon>
        <taxon>rosids</taxon>
        <taxon>fabids</taxon>
        <taxon>Rosales</taxon>
        <taxon>Rhamnaceae</taxon>
        <taxon>rhamnoid group</taxon>
        <taxon>Rhamneae</taxon>
        <taxon>Rhamnella</taxon>
    </lineage>
</organism>
<name>A0A8K0DWG9_9ROSA</name>
<dbReference type="GO" id="GO:0005737">
    <property type="term" value="C:cytoplasm"/>
    <property type="evidence" value="ECO:0007669"/>
    <property type="project" value="TreeGrafter"/>
</dbReference>
<dbReference type="CDD" id="cd07920">
    <property type="entry name" value="Pumilio"/>
    <property type="match status" value="1"/>
</dbReference>
<evidence type="ECO:0000259" key="5">
    <source>
        <dbReference type="PROSITE" id="PS50303"/>
    </source>
</evidence>
<evidence type="ECO:0000256" key="1">
    <source>
        <dbReference type="ARBA" id="ARBA00022737"/>
    </source>
</evidence>
<keyword evidence="7" id="KW-1185">Reference proteome</keyword>
<evidence type="ECO:0000256" key="3">
    <source>
        <dbReference type="ARBA" id="ARBA00022884"/>
    </source>
</evidence>
<dbReference type="PANTHER" id="PTHR12537">
    <property type="entry name" value="RNA BINDING PROTEIN PUMILIO-RELATED"/>
    <property type="match status" value="1"/>
</dbReference>
<comment type="caution">
    <text evidence="6">The sequence shown here is derived from an EMBL/GenBank/DDBJ whole genome shotgun (WGS) entry which is preliminary data.</text>
</comment>
<accession>A0A8K0DWG9</accession>
<dbReference type="InterPro" id="IPR011989">
    <property type="entry name" value="ARM-like"/>
</dbReference>
<evidence type="ECO:0000313" key="6">
    <source>
        <dbReference type="EMBL" id="KAF3435513.1"/>
    </source>
</evidence>
<keyword evidence="2" id="KW-0810">Translation regulation</keyword>
<feature type="repeat" description="Pumilio" evidence="4">
    <location>
        <begin position="343"/>
        <end position="379"/>
    </location>
</feature>
<feature type="repeat" description="Pumilio" evidence="4">
    <location>
        <begin position="380"/>
        <end position="417"/>
    </location>
</feature>
<keyword evidence="1" id="KW-0677">Repeat</keyword>
<dbReference type="InterPro" id="IPR033712">
    <property type="entry name" value="Pumilio_RNA-bd"/>
</dbReference>
<dbReference type="Pfam" id="PF22493">
    <property type="entry name" value="PUF_NOP9"/>
    <property type="match status" value="1"/>
</dbReference>
<dbReference type="Gene3D" id="1.25.10.10">
    <property type="entry name" value="Leucine-rich Repeat Variant"/>
    <property type="match status" value="1"/>
</dbReference>
<dbReference type="PROSITE" id="PS50302">
    <property type="entry name" value="PUM"/>
    <property type="match status" value="5"/>
</dbReference>
<dbReference type="GO" id="GO:0003729">
    <property type="term" value="F:mRNA binding"/>
    <property type="evidence" value="ECO:0007669"/>
    <property type="project" value="TreeGrafter"/>
</dbReference>
<evidence type="ECO:0000256" key="4">
    <source>
        <dbReference type="PROSITE-ProRule" id="PRU00317"/>
    </source>
</evidence>